<evidence type="ECO:0000256" key="2">
    <source>
        <dbReference type="ARBA" id="ARBA00009677"/>
    </source>
</evidence>
<keyword evidence="13" id="KW-1185">Reference proteome</keyword>
<dbReference type="InterPro" id="IPR037925">
    <property type="entry name" value="FlgE/F/G-like"/>
</dbReference>
<proteinExistence type="inferred from homology"/>
<evidence type="ECO:0000256" key="5">
    <source>
        <dbReference type="ARBA" id="ARBA00025933"/>
    </source>
</evidence>
<keyword evidence="12" id="KW-0966">Cell projection</keyword>
<keyword evidence="12" id="KW-0282">Flagellum</keyword>
<feature type="domain" description="Flagellar basal-body/hook protein C-terminal" evidence="9">
    <location>
        <begin position="215"/>
        <end position="260"/>
    </location>
</feature>
<dbReference type="Pfam" id="PF22692">
    <property type="entry name" value="LlgE_F_G_D1"/>
    <property type="match status" value="1"/>
</dbReference>
<sequence>MLRALKTAALGMTAQQLNVDVIANNLANVNTTGFKKSAIEFQDLLYENLQLGDRDGRRGHENPVKLQIGLGSRPINTFRSFTRGDVVQTGNSLDLAINGRGFFQVQLADGNYAYTRDGSLKINSEGYLVTNSGLKIVPEIAIPDNVSSIQISENGLVTVMIDGENEPQEIGQIELVTFMNPAGLLARGGNLFSVTEASGEPIFGLPNEQGFGGVMQGYLEKSNVDVAQEMINLIVAQRAYEINSKSVKTADELLALINNLKR</sequence>
<dbReference type="PANTHER" id="PTHR30435">
    <property type="entry name" value="FLAGELLAR PROTEIN"/>
    <property type="match status" value="1"/>
</dbReference>
<name>H1XQ20_CALAY</name>
<dbReference type="Pfam" id="PF00460">
    <property type="entry name" value="Flg_bb_rod"/>
    <property type="match status" value="1"/>
</dbReference>
<dbReference type="EMBL" id="CM001402">
    <property type="protein sequence ID" value="EHO42271.1"/>
    <property type="molecule type" value="Genomic_DNA"/>
</dbReference>
<feature type="domain" description="Flagellar hook protein FlgE/F/G-like D1" evidence="10">
    <location>
        <begin position="96"/>
        <end position="159"/>
    </location>
</feature>
<dbReference type="AlphaFoldDB" id="H1XQ20"/>
<dbReference type="HOGENOM" id="CLU_013687_0_1_0"/>
<comment type="subunit">
    <text evidence="5">The basal body constitutes a major portion of the flagellar organelle and consists of four rings (L,P,S, and M) mounted on a central rod. The rod consists of about 26 subunits of FlgG in the distal portion, and FlgB, FlgC and FlgF are thought to build up the proximal portion of the rod with about 6 subunits each.</text>
</comment>
<dbReference type="InterPro" id="IPR012836">
    <property type="entry name" value="FlgF"/>
</dbReference>
<dbReference type="GO" id="GO:0009426">
    <property type="term" value="C:bacterial-type flagellum basal body, distal rod"/>
    <property type="evidence" value="ECO:0007669"/>
    <property type="project" value="UniProtKB-UniRule"/>
</dbReference>
<dbReference type="InterPro" id="IPR012834">
    <property type="entry name" value="FlgG_G_neg"/>
</dbReference>
<dbReference type="NCBIfam" id="TIGR03506">
    <property type="entry name" value="FlgEFG_subfam"/>
    <property type="match status" value="2"/>
</dbReference>
<dbReference type="PaxDb" id="880073-Calab_2661"/>
<keyword evidence="12" id="KW-0969">Cilium</keyword>
<accession>H1XQ20</accession>
<evidence type="ECO:0000259" key="9">
    <source>
        <dbReference type="Pfam" id="PF06429"/>
    </source>
</evidence>
<evidence type="ECO:0000259" key="10">
    <source>
        <dbReference type="Pfam" id="PF22692"/>
    </source>
</evidence>
<comment type="subcellular location">
    <subcellularLocation>
        <location evidence="1 7">Bacterial flagellum basal body</location>
    </subcellularLocation>
</comment>
<dbReference type="InterPro" id="IPR001444">
    <property type="entry name" value="Flag_bb_rod_N"/>
</dbReference>
<dbReference type="eggNOG" id="COG4786">
    <property type="taxonomic scope" value="Bacteria"/>
</dbReference>
<dbReference type="InterPro" id="IPR020013">
    <property type="entry name" value="Flagellar_FlgE/F/G"/>
</dbReference>
<dbReference type="NCBIfam" id="TIGR02488">
    <property type="entry name" value="flgG_G_neg"/>
    <property type="match status" value="1"/>
</dbReference>
<dbReference type="PROSITE" id="PS00588">
    <property type="entry name" value="FLAGELLA_BB_ROD"/>
    <property type="match status" value="1"/>
</dbReference>
<dbReference type="Proteomes" id="UP000004671">
    <property type="component" value="Chromosome"/>
</dbReference>
<dbReference type="InterPro" id="IPR019776">
    <property type="entry name" value="Flagellar_basal_body_rod_CS"/>
</dbReference>
<protein>
    <recommendedName>
        <fullName evidence="3 6">Flagellar basal-body rod protein FlgG</fullName>
    </recommendedName>
</protein>
<dbReference type="Pfam" id="PF06429">
    <property type="entry name" value="Flg_bbr_C"/>
    <property type="match status" value="1"/>
</dbReference>
<reference evidence="11 14" key="2">
    <citation type="submission" date="2016-11" db="EMBL/GenBank/DDBJ databases">
        <title>Genomic analysis of Caldithrix abyssi and proposal of a novel bacterial phylum Caldithrichaeota.</title>
        <authorList>
            <person name="Kublanov I."/>
            <person name="Sigalova O."/>
            <person name="Gavrilov S."/>
            <person name="Lebedinsky A."/>
            <person name="Ivanova N."/>
            <person name="Daum C."/>
            <person name="Reddy T."/>
            <person name="Klenk H.P."/>
            <person name="Goker M."/>
            <person name="Reva O."/>
            <person name="Miroshnichenko M."/>
            <person name="Kyprides N."/>
            <person name="Woyke T."/>
            <person name="Gelfand M."/>
        </authorList>
    </citation>
    <scope>NUCLEOTIDE SEQUENCE [LARGE SCALE GENOMIC DNA]</scope>
    <source>
        <strain evidence="11 14">LF13</strain>
    </source>
</reference>
<dbReference type="OrthoDB" id="9804559at2"/>
<evidence type="ECO:0000259" key="8">
    <source>
        <dbReference type="Pfam" id="PF00460"/>
    </source>
</evidence>
<evidence type="ECO:0000313" key="14">
    <source>
        <dbReference type="Proteomes" id="UP000183868"/>
    </source>
</evidence>
<dbReference type="PANTHER" id="PTHR30435:SF19">
    <property type="entry name" value="FLAGELLAR BASAL-BODY ROD PROTEIN FLGG"/>
    <property type="match status" value="1"/>
</dbReference>
<evidence type="ECO:0000256" key="1">
    <source>
        <dbReference type="ARBA" id="ARBA00004117"/>
    </source>
</evidence>
<dbReference type="InParanoid" id="H1XQ20"/>
<keyword evidence="4 7" id="KW-0975">Bacterial flagellum</keyword>
<dbReference type="KEGG" id="caby:Cabys_1497"/>
<evidence type="ECO:0000256" key="7">
    <source>
        <dbReference type="RuleBase" id="RU362116"/>
    </source>
</evidence>
<comment type="similarity">
    <text evidence="2 7">Belongs to the flagella basal body rod proteins family.</text>
</comment>
<dbReference type="InterPro" id="IPR053967">
    <property type="entry name" value="LlgE_F_G-like_D1"/>
</dbReference>
<evidence type="ECO:0000256" key="3">
    <source>
        <dbReference type="ARBA" id="ARBA00017948"/>
    </source>
</evidence>
<dbReference type="FunCoup" id="H1XQ20">
    <property type="interactions" value="94"/>
</dbReference>
<dbReference type="SUPFAM" id="SSF117143">
    <property type="entry name" value="Flagellar hook protein flgE"/>
    <property type="match status" value="1"/>
</dbReference>
<evidence type="ECO:0000313" key="12">
    <source>
        <dbReference type="EMBL" id="EHO42271.1"/>
    </source>
</evidence>
<evidence type="ECO:0000313" key="11">
    <source>
        <dbReference type="EMBL" id="APF18246.1"/>
    </source>
</evidence>
<reference evidence="12 13" key="1">
    <citation type="submission" date="2011-09" db="EMBL/GenBank/DDBJ databases">
        <title>The permanent draft genome of Caldithrix abyssi DSM 13497.</title>
        <authorList>
            <consortium name="US DOE Joint Genome Institute (JGI-PGF)"/>
            <person name="Lucas S."/>
            <person name="Han J."/>
            <person name="Lapidus A."/>
            <person name="Bruce D."/>
            <person name="Goodwin L."/>
            <person name="Pitluck S."/>
            <person name="Peters L."/>
            <person name="Kyrpides N."/>
            <person name="Mavromatis K."/>
            <person name="Ivanova N."/>
            <person name="Mikhailova N."/>
            <person name="Chertkov O."/>
            <person name="Detter J.C."/>
            <person name="Tapia R."/>
            <person name="Han C."/>
            <person name="Land M."/>
            <person name="Hauser L."/>
            <person name="Markowitz V."/>
            <person name="Cheng J.-F."/>
            <person name="Hugenholtz P."/>
            <person name="Woyke T."/>
            <person name="Wu D."/>
            <person name="Spring S."/>
            <person name="Brambilla E."/>
            <person name="Klenk H.-P."/>
            <person name="Eisen J.A."/>
        </authorList>
    </citation>
    <scope>NUCLEOTIDE SEQUENCE [LARGE SCALE GENOMIC DNA]</scope>
    <source>
        <strain evidence="12 13">DSM 13497</strain>
    </source>
</reference>
<dbReference type="InterPro" id="IPR010930">
    <property type="entry name" value="Flg_bb/hook_C_dom"/>
</dbReference>
<dbReference type="RefSeq" id="WP_006929558.1">
    <property type="nucleotide sequence ID" value="NZ_CM001402.1"/>
</dbReference>
<evidence type="ECO:0000313" key="13">
    <source>
        <dbReference type="Proteomes" id="UP000004671"/>
    </source>
</evidence>
<dbReference type="EMBL" id="CP018099">
    <property type="protein sequence ID" value="APF18246.1"/>
    <property type="molecule type" value="Genomic_DNA"/>
</dbReference>
<evidence type="ECO:0000256" key="6">
    <source>
        <dbReference type="NCBIfam" id="TIGR02488"/>
    </source>
</evidence>
<dbReference type="GO" id="GO:0071978">
    <property type="term" value="P:bacterial-type flagellum-dependent swarming motility"/>
    <property type="evidence" value="ECO:0007669"/>
    <property type="project" value="TreeGrafter"/>
</dbReference>
<organism evidence="12 13">
    <name type="scientific">Caldithrix abyssi DSM 13497</name>
    <dbReference type="NCBI Taxonomy" id="880073"/>
    <lineage>
        <taxon>Bacteria</taxon>
        <taxon>Pseudomonadati</taxon>
        <taxon>Calditrichota</taxon>
        <taxon>Calditrichia</taxon>
        <taxon>Calditrichales</taxon>
        <taxon>Calditrichaceae</taxon>
        <taxon>Caldithrix</taxon>
    </lineage>
</organism>
<dbReference type="STRING" id="880073.Cabys_1497"/>
<gene>
    <name evidence="11" type="primary">flgG</name>
    <name evidence="11" type="ORF">Cabys_1497</name>
    <name evidence="12" type="ORF">Calab_2661</name>
</gene>
<dbReference type="Proteomes" id="UP000183868">
    <property type="component" value="Chromosome"/>
</dbReference>
<dbReference type="NCBIfam" id="TIGR02490">
    <property type="entry name" value="flgF"/>
    <property type="match status" value="1"/>
</dbReference>
<evidence type="ECO:0000256" key="4">
    <source>
        <dbReference type="ARBA" id="ARBA00023143"/>
    </source>
</evidence>
<feature type="domain" description="Flagellar basal body rod protein N-terminal" evidence="8">
    <location>
        <begin position="5"/>
        <end position="35"/>
    </location>
</feature>